<feature type="region of interest" description="Disordered" evidence="1">
    <location>
        <begin position="20"/>
        <end position="47"/>
    </location>
</feature>
<sequence>MKFALIVAVVVTLFNLEHVSERGGSSRGWSSGGSGGGSWSSGGGGHK</sequence>
<reference evidence="2 3" key="1">
    <citation type="submission" date="2020-04" db="EMBL/GenBank/DDBJ databases">
        <title>Zoogloea sp. G-4-1-14 isolated from soil.</title>
        <authorList>
            <person name="Dahal R.H."/>
        </authorList>
    </citation>
    <scope>NUCLEOTIDE SEQUENCE [LARGE SCALE GENOMIC DNA]</scope>
    <source>
        <strain evidence="2 3">G-4-1-14</strain>
    </source>
</reference>
<evidence type="ECO:0000313" key="2">
    <source>
        <dbReference type="EMBL" id="NML27266.1"/>
    </source>
</evidence>
<dbReference type="RefSeq" id="WP_169146794.1">
    <property type="nucleotide sequence ID" value="NZ_JABBGA010000013.1"/>
</dbReference>
<feature type="compositionally biased region" description="Gly residues" evidence="1">
    <location>
        <begin position="30"/>
        <end position="47"/>
    </location>
</feature>
<name>A0A848G8U2_9RHOO</name>
<comment type="caution">
    <text evidence="2">The sequence shown here is derived from an EMBL/GenBank/DDBJ whole genome shotgun (WGS) entry which is preliminary data.</text>
</comment>
<proteinExistence type="predicted"/>
<gene>
    <name evidence="2" type="ORF">HHL15_16050</name>
</gene>
<dbReference type="EMBL" id="JABBGA010000013">
    <property type="protein sequence ID" value="NML27266.1"/>
    <property type="molecule type" value="Genomic_DNA"/>
</dbReference>
<evidence type="ECO:0000313" key="3">
    <source>
        <dbReference type="Proteomes" id="UP000580043"/>
    </source>
</evidence>
<dbReference type="Proteomes" id="UP000580043">
    <property type="component" value="Unassembled WGS sequence"/>
</dbReference>
<evidence type="ECO:0000256" key="1">
    <source>
        <dbReference type="SAM" id="MobiDB-lite"/>
    </source>
</evidence>
<accession>A0A848G8U2</accession>
<keyword evidence="3" id="KW-1185">Reference proteome</keyword>
<dbReference type="AlphaFoldDB" id="A0A848G8U2"/>
<organism evidence="2 3">
    <name type="scientific">Zoogloea dura</name>
    <dbReference type="NCBI Taxonomy" id="2728840"/>
    <lineage>
        <taxon>Bacteria</taxon>
        <taxon>Pseudomonadati</taxon>
        <taxon>Pseudomonadota</taxon>
        <taxon>Betaproteobacteria</taxon>
        <taxon>Rhodocyclales</taxon>
        <taxon>Zoogloeaceae</taxon>
        <taxon>Zoogloea</taxon>
    </lineage>
</organism>
<protein>
    <submittedName>
        <fullName evidence="2">Uncharacterized protein</fullName>
    </submittedName>
</protein>